<name>A0A1G2PR94_9BACT</name>
<evidence type="ECO:0000313" key="1">
    <source>
        <dbReference type="EMBL" id="OHA50102.1"/>
    </source>
</evidence>
<dbReference type="AlphaFoldDB" id="A0A1G2PR94"/>
<organism evidence="1 2">
    <name type="scientific">Candidatus Terrybacteria bacterium RIFCSPHIGHO2_02_41_19</name>
    <dbReference type="NCBI Taxonomy" id="1802364"/>
    <lineage>
        <taxon>Bacteria</taxon>
        <taxon>Candidatus Terryibacteriota</taxon>
    </lineage>
</organism>
<dbReference type="EMBL" id="MHSU01000024">
    <property type="protein sequence ID" value="OHA50102.1"/>
    <property type="molecule type" value="Genomic_DNA"/>
</dbReference>
<protein>
    <submittedName>
        <fullName evidence="1">Uncharacterized protein</fullName>
    </submittedName>
</protein>
<dbReference type="Proteomes" id="UP000178646">
    <property type="component" value="Unassembled WGS sequence"/>
</dbReference>
<comment type="caution">
    <text evidence="1">The sequence shown here is derived from an EMBL/GenBank/DDBJ whole genome shotgun (WGS) entry which is preliminary data.</text>
</comment>
<accession>A0A1G2PR94</accession>
<sequence length="367" mass="41800">MEEKIKQEGRVVFTSWTNIEAKTGEGQIVSLSCRPDEIKEVKEFFRSKVCNVMSPETSKVKGKGGFHQYTRYDIYQHRYAGGSGYIEVLEIKNPPENSCGFIINEYKPYDRSFFTEWNKIEDAITAFDSCWGSCANDEVFPKTDGFKRLVYCNELTPWFYAVGEEEIIGDYSFPQGLQDDPVYRVGKKFVVYARIDQIPKIKTCMGARVFLSKGVDNPHQISHRRFVYWDDGSMYDGSCGYDKHPPRPIKENEEWITKAIGDFYQLLSGKKTSFSVKFTNGDEFVGKIKPVSKSPCAEGRYDLKVTIKGGEVLEGYVDFKPKPEASDIVKAVMVNYEKKGIEVEKVEVVGSKVAHGGKKWAGVYYQP</sequence>
<evidence type="ECO:0000313" key="2">
    <source>
        <dbReference type="Proteomes" id="UP000178646"/>
    </source>
</evidence>
<reference evidence="1 2" key="1">
    <citation type="journal article" date="2016" name="Nat. Commun.">
        <title>Thousands of microbial genomes shed light on interconnected biogeochemical processes in an aquifer system.</title>
        <authorList>
            <person name="Anantharaman K."/>
            <person name="Brown C.T."/>
            <person name="Hug L.A."/>
            <person name="Sharon I."/>
            <person name="Castelle C.J."/>
            <person name="Probst A.J."/>
            <person name="Thomas B.C."/>
            <person name="Singh A."/>
            <person name="Wilkins M.J."/>
            <person name="Karaoz U."/>
            <person name="Brodie E.L."/>
            <person name="Williams K.H."/>
            <person name="Hubbard S.S."/>
            <person name="Banfield J.F."/>
        </authorList>
    </citation>
    <scope>NUCLEOTIDE SEQUENCE [LARGE SCALE GENOMIC DNA]</scope>
</reference>
<gene>
    <name evidence="1" type="ORF">A2W59_00025</name>
</gene>
<proteinExistence type="predicted"/>